<keyword evidence="2" id="KW-1185">Reference proteome</keyword>
<accession>A0AAV4Y367</accession>
<comment type="caution">
    <text evidence="1">The sequence shown here is derived from an EMBL/GenBank/DDBJ whole genome shotgun (WGS) entry which is preliminary data.</text>
</comment>
<evidence type="ECO:0000313" key="2">
    <source>
        <dbReference type="Proteomes" id="UP001054945"/>
    </source>
</evidence>
<organism evidence="1 2">
    <name type="scientific">Caerostris extrusa</name>
    <name type="common">Bark spider</name>
    <name type="synonym">Caerostris bankana</name>
    <dbReference type="NCBI Taxonomy" id="172846"/>
    <lineage>
        <taxon>Eukaryota</taxon>
        <taxon>Metazoa</taxon>
        <taxon>Ecdysozoa</taxon>
        <taxon>Arthropoda</taxon>
        <taxon>Chelicerata</taxon>
        <taxon>Arachnida</taxon>
        <taxon>Araneae</taxon>
        <taxon>Araneomorphae</taxon>
        <taxon>Entelegynae</taxon>
        <taxon>Araneoidea</taxon>
        <taxon>Araneidae</taxon>
        <taxon>Caerostris</taxon>
    </lineage>
</organism>
<sequence length="336" mass="39084">MSASETFLDTLNRLSFPGVNKFKCSDFDSIVSDPKLENLFNYLSILNEENVLSSEELDEYSAIPLEELEYLESLTQKQDAFLENKSKDEERIHQKSPSERKKEFHAKALVDAEKLYDTYKVQEFPQAETDFVSSMLSTTALIEELQNLISEPEYSNKILPSNFKEFEITSNCDPKRFNIKLSGLSESDMQREVCFLQKVLKNSRLAEIEALSSKVKISKIVEFYKKCEEKDFPHVFKISSAQFWNKMKEEDDKFDMLMEKEKLLKLCLLNTINEHVDIQCCKIGIACSEEVLRSYCKNFGKIKIPLEHLINQRARLELVLLYINFSKKGLEKYKSS</sequence>
<gene>
    <name evidence="1" type="primary">AVEN_66396_1</name>
    <name evidence="1" type="ORF">CEXT_796511</name>
</gene>
<evidence type="ECO:0000313" key="1">
    <source>
        <dbReference type="EMBL" id="GIZ00974.1"/>
    </source>
</evidence>
<dbReference type="EMBL" id="BPLR01018607">
    <property type="protein sequence ID" value="GIZ00974.1"/>
    <property type="molecule type" value="Genomic_DNA"/>
</dbReference>
<protein>
    <submittedName>
        <fullName evidence="1">Uncharacterized protein</fullName>
    </submittedName>
</protein>
<reference evidence="1 2" key="1">
    <citation type="submission" date="2021-06" db="EMBL/GenBank/DDBJ databases">
        <title>Caerostris extrusa draft genome.</title>
        <authorList>
            <person name="Kono N."/>
            <person name="Arakawa K."/>
        </authorList>
    </citation>
    <scope>NUCLEOTIDE SEQUENCE [LARGE SCALE GENOMIC DNA]</scope>
</reference>
<proteinExistence type="predicted"/>
<dbReference type="Proteomes" id="UP001054945">
    <property type="component" value="Unassembled WGS sequence"/>
</dbReference>
<name>A0AAV4Y367_CAEEX</name>
<dbReference type="AlphaFoldDB" id="A0AAV4Y367"/>